<sequence>MIEQEGGAITIGNPLEIEEMLEKLTQPGAASLVLDKPGSEPLPVVLAKTIPGEALVLDVSAIREVVAPLQRGTGLRLLGQGLEGMVRTPMLTVSQFDEVEGRMQCHCNYPTELHLFQRRDDYRATPRLGMEVGVLLRDLNNPATFQGDLRDLSMNGCLVEVLPNMSELVALNQSPLELEFCFPNGLRFVIRATPRHHMTDAEREVLAVGFAFEPRSVDQDRQLWFFVREIEREAARSASVEATSLAPSQLFQANSSAPTVGLRHALRYATPMTRRLARVAGFLDQQVLELRDGRPVGSVPLSHAADRLLALLEEDREAVLFALQCLGREPQLVQHSLCVAVRLVDIGRAFKMPREVQKALAASALVHDLGKALLPVELLQNPDRSADQERQYQAHVELILPQLEACHWLSVTVIQAVVEGANERLDGSGYPRQWQGDQLHELTRLAAVVKIADRLSRPGPAGPGMTVDRIRDFLEQRPQQFDARWVTRYFEHFGELPVGTLLRYPAGELAWVQRLDSEGRPARVQLAASEGPLTTWVSWWKRAPCCVWESHKRSLQRRARGHCSIRDAVPINNPGSPVAERGRGQIYRGNSYI</sequence>
<dbReference type="Pfam" id="PF07238">
    <property type="entry name" value="PilZ"/>
    <property type="match status" value="1"/>
</dbReference>
<dbReference type="CDD" id="cd00077">
    <property type="entry name" value="HDc"/>
    <property type="match status" value="1"/>
</dbReference>
<dbReference type="KEGG" id="kim:G3T16_01740"/>
<name>A0A6C0U4D8_9GAMM</name>
<organism evidence="2 3">
    <name type="scientific">Kineobactrum salinum</name>
    <dbReference type="NCBI Taxonomy" id="2708301"/>
    <lineage>
        <taxon>Bacteria</taxon>
        <taxon>Pseudomonadati</taxon>
        <taxon>Pseudomonadota</taxon>
        <taxon>Gammaproteobacteria</taxon>
        <taxon>Cellvibrionales</taxon>
        <taxon>Halieaceae</taxon>
        <taxon>Kineobactrum</taxon>
    </lineage>
</organism>
<protein>
    <submittedName>
        <fullName evidence="2">HD domain-containing protein</fullName>
    </submittedName>
</protein>
<dbReference type="PANTHER" id="PTHR43155:SF2">
    <property type="entry name" value="CYCLIC DI-GMP PHOSPHODIESTERASE PA4108"/>
    <property type="match status" value="1"/>
</dbReference>
<dbReference type="SMART" id="SM00471">
    <property type="entry name" value="HDc"/>
    <property type="match status" value="1"/>
</dbReference>
<dbReference type="Gene3D" id="1.10.3210.10">
    <property type="entry name" value="Hypothetical protein af1432"/>
    <property type="match status" value="1"/>
</dbReference>
<dbReference type="GO" id="GO:0035438">
    <property type="term" value="F:cyclic-di-GMP binding"/>
    <property type="evidence" value="ECO:0007669"/>
    <property type="project" value="InterPro"/>
</dbReference>
<evidence type="ECO:0000313" key="3">
    <source>
        <dbReference type="Proteomes" id="UP000477680"/>
    </source>
</evidence>
<dbReference type="PROSITE" id="PS51832">
    <property type="entry name" value="HD_GYP"/>
    <property type="match status" value="1"/>
</dbReference>
<proteinExistence type="predicted"/>
<dbReference type="InterPro" id="IPR009875">
    <property type="entry name" value="PilZ_domain"/>
</dbReference>
<dbReference type="InterPro" id="IPR003607">
    <property type="entry name" value="HD/PDEase_dom"/>
</dbReference>
<reference evidence="2 3" key="1">
    <citation type="submission" date="2020-02" db="EMBL/GenBank/DDBJ databases">
        <title>Genome sequencing for Kineobactrum sp. M2.</title>
        <authorList>
            <person name="Park S.-J."/>
        </authorList>
    </citation>
    <scope>NUCLEOTIDE SEQUENCE [LARGE SCALE GENOMIC DNA]</scope>
    <source>
        <strain evidence="2 3">M2</strain>
    </source>
</reference>
<feature type="domain" description="HD-GYP" evidence="1">
    <location>
        <begin position="312"/>
        <end position="506"/>
    </location>
</feature>
<dbReference type="Gene3D" id="2.40.10.220">
    <property type="entry name" value="predicted glycosyltransferase like domains"/>
    <property type="match status" value="1"/>
</dbReference>
<dbReference type="InterPro" id="IPR037522">
    <property type="entry name" value="HD_GYP_dom"/>
</dbReference>
<dbReference type="GO" id="GO:0008081">
    <property type="term" value="F:phosphoric diester hydrolase activity"/>
    <property type="evidence" value="ECO:0007669"/>
    <property type="project" value="UniProtKB-ARBA"/>
</dbReference>
<keyword evidence="3" id="KW-1185">Reference proteome</keyword>
<dbReference type="Proteomes" id="UP000477680">
    <property type="component" value="Chromosome"/>
</dbReference>
<dbReference type="SUPFAM" id="SSF109604">
    <property type="entry name" value="HD-domain/PDEase-like"/>
    <property type="match status" value="1"/>
</dbReference>
<accession>A0A6C0U4D8</accession>
<evidence type="ECO:0000313" key="2">
    <source>
        <dbReference type="EMBL" id="QIB64314.1"/>
    </source>
</evidence>
<evidence type="ECO:0000259" key="1">
    <source>
        <dbReference type="PROSITE" id="PS51832"/>
    </source>
</evidence>
<dbReference type="PANTHER" id="PTHR43155">
    <property type="entry name" value="CYCLIC DI-GMP PHOSPHODIESTERASE PA4108-RELATED"/>
    <property type="match status" value="1"/>
</dbReference>
<dbReference type="Pfam" id="PF13487">
    <property type="entry name" value="HD_5"/>
    <property type="match status" value="1"/>
</dbReference>
<gene>
    <name evidence="2" type="ORF">G3T16_01740</name>
</gene>
<dbReference type="EMBL" id="CP048711">
    <property type="protein sequence ID" value="QIB64314.1"/>
    <property type="molecule type" value="Genomic_DNA"/>
</dbReference>
<dbReference type="RefSeq" id="WP_163493564.1">
    <property type="nucleotide sequence ID" value="NZ_CP048711.1"/>
</dbReference>
<dbReference type="AlphaFoldDB" id="A0A6C0U4D8"/>